<dbReference type="EMBL" id="JACHLD010000002">
    <property type="protein sequence ID" value="MBB4801982.1"/>
    <property type="molecule type" value="Genomic_DNA"/>
</dbReference>
<keyword evidence="3" id="KW-1185">Reference proteome</keyword>
<dbReference type="AlphaFoldDB" id="A0A7W7IWW8"/>
<reference evidence="2 3" key="1">
    <citation type="submission" date="2020-08" db="EMBL/GenBank/DDBJ databases">
        <title>Functional genomics of gut bacteria from endangered species of beetles.</title>
        <authorList>
            <person name="Carlos-Shanley C."/>
        </authorList>
    </citation>
    <scope>NUCLEOTIDE SEQUENCE [LARGE SCALE GENOMIC DNA]</scope>
    <source>
        <strain evidence="2 3">S00142</strain>
    </source>
</reference>
<dbReference type="Pfam" id="PF13673">
    <property type="entry name" value="Acetyltransf_10"/>
    <property type="match status" value="1"/>
</dbReference>
<name>A0A7W7IWW8_9FLAO</name>
<feature type="domain" description="N-acetyltransferase" evidence="1">
    <location>
        <begin position="2"/>
        <end position="140"/>
    </location>
</feature>
<dbReference type="InterPro" id="IPR000182">
    <property type="entry name" value="GNAT_dom"/>
</dbReference>
<dbReference type="RefSeq" id="WP_184160989.1">
    <property type="nucleotide sequence ID" value="NZ_JACHLD010000002.1"/>
</dbReference>
<dbReference type="CDD" id="cd04301">
    <property type="entry name" value="NAT_SF"/>
    <property type="match status" value="1"/>
</dbReference>
<sequence>MLSIVEFRNQDLKALQNIFLEERKRTFTWQDISQFELEDFIKQTQGEYILTAFWNDIPVGFISIWMPNNFIHHLYVDYNYQGKNVGSELLKAAISKTNFPLTLKCLENNKKAIDFYIKKGFIEKEKGHSSNGIYILFELTKEVK</sequence>
<dbReference type="GO" id="GO:0016747">
    <property type="term" value="F:acyltransferase activity, transferring groups other than amino-acyl groups"/>
    <property type="evidence" value="ECO:0007669"/>
    <property type="project" value="InterPro"/>
</dbReference>
<keyword evidence="2" id="KW-0808">Transferase</keyword>
<dbReference type="Gene3D" id="3.40.630.30">
    <property type="match status" value="1"/>
</dbReference>
<protein>
    <submittedName>
        <fullName evidence="2">GNAT superfamily N-acetyltransferase</fullName>
    </submittedName>
</protein>
<dbReference type="Proteomes" id="UP000561681">
    <property type="component" value="Unassembled WGS sequence"/>
</dbReference>
<comment type="caution">
    <text evidence="2">The sequence shown here is derived from an EMBL/GenBank/DDBJ whole genome shotgun (WGS) entry which is preliminary data.</text>
</comment>
<dbReference type="SUPFAM" id="SSF55729">
    <property type="entry name" value="Acyl-CoA N-acyltransferases (Nat)"/>
    <property type="match status" value="1"/>
</dbReference>
<evidence type="ECO:0000313" key="3">
    <source>
        <dbReference type="Proteomes" id="UP000561681"/>
    </source>
</evidence>
<dbReference type="InterPro" id="IPR016181">
    <property type="entry name" value="Acyl_CoA_acyltransferase"/>
</dbReference>
<dbReference type="PROSITE" id="PS51186">
    <property type="entry name" value="GNAT"/>
    <property type="match status" value="1"/>
</dbReference>
<gene>
    <name evidence="2" type="ORF">HNP37_002043</name>
</gene>
<organism evidence="2 3">
    <name type="scientific">Flavobacterium nitrogenifigens</name>
    <dbReference type="NCBI Taxonomy" id="1617283"/>
    <lineage>
        <taxon>Bacteria</taxon>
        <taxon>Pseudomonadati</taxon>
        <taxon>Bacteroidota</taxon>
        <taxon>Flavobacteriia</taxon>
        <taxon>Flavobacteriales</taxon>
        <taxon>Flavobacteriaceae</taxon>
        <taxon>Flavobacterium</taxon>
    </lineage>
</organism>
<evidence type="ECO:0000313" key="2">
    <source>
        <dbReference type="EMBL" id="MBB4801982.1"/>
    </source>
</evidence>
<accession>A0A7W7IWW8</accession>
<proteinExistence type="predicted"/>
<evidence type="ECO:0000259" key="1">
    <source>
        <dbReference type="PROSITE" id="PS51186"/>
    </source>
</evidence>